<name>A0A165XS42_9BACI</name>
<protein>
    <submittedName>
        <fullName evidence="1">Uncharacterized protein</fullName>
    </submittedName>
</protein>
<reference evidence="1 2" key="1">
    <citation type="submission" date="2016-04" db="EMBL/GenBank/DDBJ databases">
        <title>Draft genome sequence of Aeribacillus pallidus 8m3 from petroleum reservoir.</title>
        <authorList>
            <person name="Poltaraus A.B."/>
            <person name="Nazina T.N."/>
            <person name="Tourova T.P."/>
            <person name="Malakho S.M."/>
            <person name="Korshunova A.V."/>
            <person name="Sokolova D.S."/>
        </authorList>
    </citation>
    <scope>NUCLEOTIDE SEQUENCE [LARGE SCALE GENOMIC DNA]</scope>
    <source>
        <strain evidence="1 2">8m3</strain>
    </source>
</reference>
<organism evidence="1 2">
    <name type="scientific">Aeribacillus pallidus</name>
    <dbReference type="NCBI Taxonomy" id="33936"/>
    <lineage>
        <taxon>Bacteria</taxon>
        <taxon>Bacillati</taxon>
        <taxon>Bacillota</taxon>
        <taxon>Bacilli</taxon>
        <taxon>Bacillales</taxon>
        <taxon>Bacillaceae</taxon>
        <taxon>Aeribacillus</taxon>
    </lineage>
</organism>
<dbReference type="EMBL" id="LWBR01000024">
    <property type="protein sequence ID" value="KZN96353.1"/>
    <property type="molecule type" value="Genomic_DNA"/>
</dbReference>
<accession>A0A164B112</accession>
<comment type="caution">
    <text evidence="1">The sequence shown here is derived from an EMBL/GenBank/DDBJ whole genome shotgun (WGS) entry which is preliminary data.</text>
</comment>
<dbReference type="RefSeq" id="WP_063388112.1">
    <property type="nucleotide sequence ID" value="NZ_LVHY01000047.1"/>
</dbReference>
<accession>A0A165XS42</accession>
<sequence length="164" mass="18278">MLNSEKKNSTGKEKKKEPFRSFFLKIVVIGFTGGVLWSLIGYLAYVLNFTKIGPNRALMLFAFDNWKNGVAGHFAGAAFIGIISILTAFLYYVLFKKVRSIWGGIVFGVALWAVVFCWLGPAFLKIDPLGRLGTNTIVTSICLYVLFGVFVGYSISYEYGERQS</sequence>
<dbReference type="Pfam" id="PF11085">
    <property type="entry name" value="YqhR"/>
    <property type="match status" value="1"/>
</dbReference>
<dbReference type="OrthoDB" id="2691442at2"/>
<dbReference type="Proteomes" id="UP000076476">
    <property type="component" value="Unassembled WGS sequence"/>
</dbReference>
<gene>
    <name evidence="1" type="ORF">AZI98_09870</name>
</gene>
<dbReference type="AlphaFoldDB" id="A0A165XS42"/>
<evidence type="ECO:0000313" key="2">
    <source>
        <dbReference type="Proteomes" id="UP000076476"/>
    </source>
</evidence>
<keyword evidence="2" id="KW-1185">Reference proteome</keyword>
<dbReference type="GeneID" id="301126805"/>
<dbReference type="InterPro" id="IPR024563">
    <property type="entry name" value="YqhR"/>
</dbReference>
<dbReference type="STRING" id="33936.AZI98_09870"/>
<evidence type="ECO:0000313" key="1">
    <source>
        <dbReference type="EMBL" id="KZN96353.1"/>
    </source>
</evidence>
<proteinExistence type="predicted"/>